<protein>
    <submittedName>
        <fullName evidence="5">DUF148 domain-containing protein</fullName>
    </submittedName>
</protein>
<sequence length="233" mass="26674">MHFIKYLTIFVLLAVQYSFQESSSSSENSSAEELIYQASPVEEATLSNAFEPIEVKKPKTDFFENIRNGVKEKSRKLSKVLKNTFDKENMKDKLEKTNEKMKKSLEKSKQKLKEIAGRTNKGVKKFFGKLPFGKSNLKENDIRNKRSILTKTNEVKDKLNDRLNKDRTKMKNTLENLKGKVNKLFGKKSSSKSDSKKNETRLKRSLLGKTGKVVKGALSKGTNKVKSLIRKLF</sequence>
<evidence type="ECO:0000313" key="4">
    <source>
        <dbReference type="Proteomes" id="UP000046392"/>
    </source>
</evidence>
<dbReference type="Proteomes" id="UP000046392">
    <property type="component" value="Unplaced"/>
</dbReference>
<reference evidence="5" key="1">
    <citation type="submission" date="2017-02" db="UniProtKB">
        <authorList>
            <consortium name="WormBaseParasite"/>
        </authorList>
    </citation>
    <scope>IDENTIFICATION</scope>
</reference>
<feature type="region of interest" description="Disordered" evidence="2">
    <location>
        <begin position="185"/>
        <end position="207"/>
    </location>
</feature>
<dbReference type="AlphaFoldDB" id="A0A0N5B1X8"/>
<feature type="coiled-coil region" evidence="1">
    <location>
        <begin position="87"/>
        <end position="118"/>
    </location>
</feature>
<dbReference type="WBParaSite" id="SPAL_0000007900.1">
    <property type="protein sequence ID" value="SPAL_0000007900.1"/>
    <property type="gene ID" value="SPAL_0000007900"/>
</dbReference>
<proteinExistence type="predicted"/>
<keyword evidence="1" id="KW-0175">Coiled coil</keyword>
<evidence type="ECO:0000256" key="2">
    <source>
        <dbReference type="SAM" id="MobiDB-lite"/>
    </source>
</evidence>
<feature type="compositionally biased region" description="Basic and acidic residues" evidence="2">
    <location>
        <begin position="191"/>
        <end position="202"/>
    </location>
</feature>
<evidence type="ECO:0000313" key="5">
    <source>
        <dbReference type="WBParaSite" id="SPAL_0000007900.1"/>
    </source>
</evidence>
<feature type="chain" id="PRO_5005893753" evidence="3">
    <location>
        <begin position="21"/>
        <end position="233"/>
    </location>
</feature>
<evidence type="ECO:0000256" key="3">
    <source>
        <dbReference type="SAM" id="SignalP"/>
    </source>
</evidence>
<keyword evidence="3" id="KW-0732">Signal</keyword>
<accession>A0A0N5B1X8</accession>
<keyword evidence="4" id="KW-1185">Reference proteome</keyword>
<name>A0A0N5B1X8_STREA</name>
<evidence type="ECO:0000256" key="1">
    <source>
        <dbReference type="SAM" id="Coils"/>
    </source>
</evidence>
<feature type="signal peptide" evidence="3">
    <location>
        <begin position="1"/>
        <end position="20"/>
    </location>
</feature>
<organism evidence="4 5">
    <name type="scientific">Strongyloides papillosus</name>
    <name type="common">Intestinal threadworm</name>
    <dbReference type="NCBI Taxonomy" id="174720"/>
    <lineage>
        <taxon>Eukaryota</taxon>
        <taxon>Metazoa</taxon>
        <taxon>Ecdysozoa</taxon>
        <taxon>Nematoda</taxon>
        <taxon>Chromadorea</taxon>
        <taxon>Rhabditida</taxon>
        <taxon>Tylenchina</taxon>
        <taxon>Panagrolaimomorpha</taxon>
        <taxon>Strongyloidoidea</taxon>
        <taxon>Strongyloididae</taxon>
        <taxon>Strongyloides</taxon>
    </lineage>
</organism>